<evidence type="ECO:0000256" key="8">
    <source>
        <dbReference type="ARBA" id="ARBA00023065"/>
    </source>
</evidence>
<dbReference type="Pfam" id="PF01007">
    <property type="entry name" value="IRK"/>
    <property type="match status" value="1"/>
</dbReference>
<dbReference type="PIRSF" id="PIRSF005465">
    <property type="entry name" value="GIRK_kir"/>
    <property type="match status" value="1"/>
</dbReference>
<dbReference type="PRINTS" id="PR01320">
    <property type="entry name" value="KIRCHANNEL"/>
</dbReference>
<dbReference type="EMBL" id="GEBQ01005900">
    <property type="protein sequence ID" value="JAT34077.1"/>
    <property type="molecule type" value="Transcribed_RNA"/>
</dbReference>
<dbReference type="GO" id="GO:1990573">
    <property type="term" value="P:potassium ion import across plasma membrane"/>
    <property type="evidence" value="ECO:0007669"/>
    <property type="project" value="TreeGrafter"/>
</dbReference>
<dbReference type="SUPFAM" id="SSF81324">
    <property type="entry name" value="Voltage-gated potassium channels"/>
    <property type="match status" value="1"/>
</dbReference>
<proteinExistence type="inferred from homology"/>
<keyword evidence="8 12" id="KW-0406">Ion transport</keyword>
<comment type="subcellular location">
    <subcellularLocation>
        <location evidence="1 12">Membrane</location>
        <topology evidence="1 12">Multi-pass membrane protein</topology>
    </subcellularLocation>
</comment>
<dbReference type="InterPro" id="IPR014756">
    <property type="entry name" value="Ig_E-set"/>
</dbReference>
<dbReference type="GO" id="GO:0034765">
    <property type="term" value="P:regulation of monoatomic ion transmembrane transport"/>
    <property type="evidence" value="ECO:0007669"/>
    <property type="project" value="TreeGrafter"/>
</dbReference>
<evidence type="ECO:0000256" key="5">
    <source>
        <dbReference type="ARBA" id="ARBA00022882"/>
    </source>
</evidence>
<reference evidence="16" key="1">
    <citation type="submission" date="2015-11" db="EMBL/GenBank/DDBJ databases">
        <title>De novo transcriptome assembly of four potential Pierce s Disease insect vectors from Arizona vineyards.</title>
        <authorList>
            <person name="Tassone E.E."/>
        </authorList>
    </citation>
    <scope>NUCLEOTIDE SEQUENCE</scope>
</reference>
<evidence type="ECO:0000256" key="4">
    <source>
        <dbReference type="ARBA" id="ARBA00022692"/>
    </source>
</evidence>
<feature type="domain" description="Potassium channel inwardly rectifying transmembrane" evidence="14">
    <location>
        <begin position="1"/>
        <end position="98"/>
    </location>
</feature>
<evidence type="ECO:0000259" key="14">
    <source>
        <dbReference type="Pfam" id="PF01007"/>
    </source>
</evidence>
<keyword evidence="2 12" id="KW-0813">Transport</keyword>
<keyword evidence="4 12" id="KW-0812">Transmembrane</keyword>
<keyword evidence="10 12" id="KW-0407">Ion channel</keyword>
<feature type="chain" id="PRO_5008588142" description="Inward rectifier potassium channel C-terminal domain-containing protein" evidence="13">
    <location>
        <begin position="19"/>
        <end position="291"/>
    </location>
</feature>
<dbReference type="InterPro" id="IPR016449">
    <property type="entry name" value="K_chnl_inward-rec_Kir"/>
</dbReference>
<keyword evidence="3 12" id="KW-0633">Potassium transport</keyword>
<evidence type="ECO:0000256" key="10">
    <source>
        <dbReference type="ARBA" id="ARBA00023303"/>
    </source>
</evidence>
<evidence type="ECO:0000256" key="9">
    <source>
        <dbReference type="ARBA" id="ARBA00023136"/>
    </source>
</evidence>
<evidence type="ECO:0000256" key="2">
    <source>
        <dbReference type="ARBA" id="ARBA00022448"/>
    </source>
</evidence>
<feature type="signal peptide" evidence="13">
    <location>
        <begin position="1"/>
        <end position="18"/>
    </location>
</feature>
<evidence type="ECO:0000256" key="7">
    <source>
        <dbReference type="ARBA" id="ARBA00022989"/>
    </source>
</evidence>
<evidence type="ECO:0000256" key="12">
    <source>
        <dbReference type="RuleBase" id="RU003822"/>
    </source>
</evidence>
<dbReference type="Gene3D" id="1.10.287.70">
    <property type="match status" value="1"/>
</dbReference>
<dbReference type="FunFam" id="2.60.40.1400:FF:000001">
    <property type="entry name" value="G protein-activated inward rectifier potassium channel 2"/>
    <property type="match status" value="1"/>
</dbReference>
<dbReference type="PANTHER" id="PTHR11767">
    <property type="entry name" value="INWARD RECTIFIER POTASSIUM CHANNEL"/>
    <property type="match status" value="1"/>
</dbReference>
<evidence type="ECO:0008006" key="17">
    <source>
        <dbReference type="Google" id="ProtNLM"/>
    </source>
</evidence>
<name>A0A1B6MDR2_9HEMI</name>
<evidence type="ECO:0000256" key="13">
    <source>
        <dbReference type="SAM" id="SignalP"/>
    </source>
</evidence>
<keyword evidence="9" id="KW-0472">Membrane</keyword>
<evidence type="ECO:0000256" key="3">
    <source>
        <dbReference type="ARBA" id="ARBA00022538"/>
    </source>
</evidence>
<keyword evidence="7" id="KW-1133">Transmembrane helix</keyword>
<dbReference type="PANTHER" id="PTHR11767:SF113">
    <property type="entry name" value="INWARDLY RECTIFYING POTASSIUM CHANNEL 2, ISOFORM D"/>
    <property type="match status" value="1"/>
</dbReference>
<dbReference type="InterPro" id="IPR041647">
    <property type="entry name" value="IRK_C"/>
</dbReference>
<feature type="domain" description="Inward rectifier potassium channel C-terminal" evidence="15">
    <location>
        <begin position="105"/>
        <end position="277"/>
    </location>
</feature>
<evidence type="ECO:0000256" key="1">
    <source>
        <dbReference type="ARBA" id="ARBA00004141"/>
    </source>
</evidence>
<keyword evidence="13" id="KW-0732">Signal</keyword>
<organism evidence="16">
    <name type="scientific">Graphocephala atropunctata</name>
    <dbReference type="NCBI Taxonomy" id="36148"/>
    <lineage>
        <taxon>Eukaryota</taxon>
        <taxon>Metazoa</taxon>
        <taxon>Ecdysozoa</taxon>
        <taxon>Arthropoda</taxon>
        <taxon>Hexapoda</taxon>
        <taxon>Insecta</taxon>
        <taxon>Pterygota</taxon>
        <taxon>Neoptera</taxon>
        <taxon>Paraneoptera</taxon>
        <taxon>Hemiptera</taxon>
        <taxon>Auchenorrhyncha</taxon>
        <taxon>Membracoidea</taxon>
        <taxon>Cicadellidae</taxon>
        <taxon>Cicadellinae</taxon>
        <taxon>Cicadellini</taxon>
        <taxon>Graphocephala</taxon>
    </lineage>
</organism>
<keyword evidence="5 12" id="KW-0851">Voltage-gated channel</keyword>
<dbReference type="Gene3D" id="2.60.40.1400">
    <property type="entry name" value="G protein-activated inward rectifier potassium channel 1"/>
    <property type="match status" value="1"/>
</dbReference>
<evidence type="ECO:0000259" key="15">
    <source>
        <dbReference type="Pfam" id="PF17655"/>
    </source>
</evidence>
<dbReference type="GO" id="GO:0005886">
    <property type="term" value="C:plasma membrane"/>
    <property type="evidence" value="ECO:0007669"/>
    <property type="project" value="TreeGrafter"/>
</dbReference>
<evidence type="ECO:0000256" key="6">
    <source>
        <dbReference type="ARBA" id="ARBA00022958"/>
    </source>
</evidence>
<protein>
    <recommendedName>
        <fullName evidence="17">Inward rectifier potassium channel C-terminal domain-containing protein</fullName>
    </recommendedName>
</protein>
<dbReference type="GO" id="GO:0005242">
    <property type="term" value="F:inward rectifier potassium channel activity"/>
    <property type="evidence" value="ECO:0007669"/>
    <property type="project" value="InterPro"/>
</dbReference>
<dbReference type="InterPro" id="IPR013518">
    <property type="entry name" value="K_chnl_inward-rec_Kir_cyto"/>
</dbReference>
<dbReference type="Pfam" id="PF17655">
    <property type="entry name" value="IRK_C"/>
    <property type="match status" value="1"/>
</dbReference>
<dbReference type="AlphaFoldDB" id="A0A1B6MDR2"/>
<comment type="similarity">
    <text evidence="12">Belongs to the inward rectifier-type potassium channel (TC 1.A.2.1) family.</text>
</comment>
<comment type="catalytic activity">
    <reaction evidence="11">
        <text>K(+)(in) = K(+)(out)</text>
        <dbReference type="Rhea" id="RHEA:29463"/>
        <dbReference type="ChEBI" id="CHEBI:29103"/>
    </reaction>
</comment>
<dbReference type="SUPFAM" id="SSF81296">
    <property type="entry name" value="E set domains"/>
    <property type="match status" value="1"/>
</dbReference>
<dbReference type="InterPro" id="IPR040445">
    <property type="entry name" value="Kir_TM"/>
</dbReference>
<sequence>MSWFTFACMWWLIAYTHGDLEPENLKPDSGWTPCVDNINGFVSCFLFSLETQHTIGYGGRATTEECPEAVITMCMQSIWGMMIQAFMVGIIFAKMARPKQRTQTLLFSRNAVICQRDGQLCLMFRVGDMRERSHLISASVRGQMIRPRATKEGEYLSPFLCELDVQVDDYNSNIFLIWPKVVVHKIDASSPLYTLSAADIIHERFEIVVLLEGTTESTGQTTQARSSYLPSEILWGHRFEPLVSYSKERLSYMVDYSLFHNTYQVDTPLCSAQELHTFTEQTTAVFDTDYA</sequence>
<dbReference type="GO" id="GO:0034702">
    <property type="term" value="C:monoatomic ion channel complex"/>
    <property type="evidence" value="ECO:0007669"/>
    <property type="project" value="UniProtKB-KW"/>
</dbReference>
<evidence type="ECO:0000313" key="16">
    <source>
        <dbReference type="EMBL" id="JAT34077.1"/>
    </source>
</evidence>
<keyword evidence="6 12" id="KW-0630">Potassium</keyword>
<accession>A0A1B6MDR2</accession>
<gene>
    <name evidence="16" type="ORF">g.45423</name>
</gene>
<evidence type="ECO:0000256" key="11">
    <source>
        <dbReference type="ARBA" id="ARBA00034430"/>
    </source>
</evidence>